<feature type="region of interest" description="Disordered" evidence="1">
    <location>
        <begin position="1"/>
        <end position="108"/>
    </location>
</feature>
<evidence type="ECO:0000313" key="3">
    <source>
        <dbReference type="EMBL" id="CAE8685251.1"/>
    </source>
</evidence>
<comment type="caution">
    <text evidence="2">The sequence shown here is derived from an EMBL/GenBank/DDBJ whole genome shotgun (WGS) entry which is preliminary data.</text>
</comment>
<organism evidence="2 4">
    <name type="scientific">Polarella glacialis</name>
    <name type="common">Dinoflagellate</name>
    <dbReference type="NCBI Taxonomy" id="89957"/>
    <lineage>
        <taxon>Eukaryota</taxon>
        <taxon>Sar</taxon>
        <taxon>Alveolata</taxon>
        <taxon>Dinophyceae</taxon>
        <taxon>Suessiales</taxon>
        <taxon>Suessiaceae</taxon>
        <taxon>Polarella</taxon>
    </lineage>
</organism>
<name>A0A813FPE8_POLGL</name>
<feature type="compositionally biased region" description="Polar residues" evidence="1">
    <location>
        <begin position="39"/>
        <end position="52"/>
    </location>
</feature>
<evidence type="ECO:0000256" key="1">
    <source>
        <dbReference type="SAM" id="MobiDB-lite"/>
    </source>
</evidence>
<dbReference type="Proteomes" id="UP000626109">
    <property type="component" value="Unassembled WGS sequence"/>
</dbReference>
<gene>
    <name evidence="2" type="ORF">PGLA1383_LOCUS31800</name>
    <name evidence="3" type="ORF">PGLA2088_LOCUS24376</name>
</gene>
<sequence length="108" mass="10764">MDVGALYGGEQTPLAGHTPMPSGAETPIPGAWSSKDEQVSGSHHGTPSQMAQVVSPGGLEVQGGMTPSFLPGMETPMLGGGAGDETPFMPTIPDSGLNFGSMTPAVGP</sequence>
<evidence type="ECO:0000313" key="4">
    <source>
        <dbReference type="Proteomes" id="UP000654075"/>
    </source>
</evidence>
<evidence type="ECO:0000313" key="2">
    <source>
        <dbReference type="EMBL" id="CAE8614067.1"/>
    </source>
</evidence>
<proteinExistence type="predicted"/>
<protein>
    <submittedName>
        <fullName evidence="2">Uncharacterized protein</fullName>
    </submittedName>
</protein>
<dbReference type="Proteomes" id="UP000654075">
    <property type="component" value="Unassembled WGS sequence"/>
</dbReference>
<keyword evidence="4" id="KW-1185">Reference proteome</keyword>
<reference evidence="2" key="1">
    <citation type="submission" date="2021-02" db="EMBL/GenBank/DDBJ databases">
        <authorList>
            <person name="Dougan E. K."/>
            <person name="Rhodes N."/>
            <person name="Thang M."/>
            <person name="Chan C."/>
        </authorList>
    </citation>
    <scope>NUCLEOTIDE SEQUENCE</scope>
</reference>
<dbReference type="EMBL" id="CAJNNW010026429">
    <property type="protein sequence ID" value="CAE8685251.1"/>
    <property type="molecule type" value="Genomic_DNA"/>
</dbReference>
<dbReference type="EMBL" id="CAJNNV010025361">
    <property type="protein sequence ID" value="CAE8614067.1"/>
    <property type="molecule type" value="Genomic_DNA"/>
</dbReference>
<dbReference type="AlphaFoldDB" id="A0A813FPE8"/>
<accession>A0A813FPE8</accession>